<name>A0A6J3MIA9_9PEZI</name>
<reference evidence="4" key="2">
    <citation type="submission" date="2020-04" db="EMBL/GenBank/DDBJ databases">
        <authorList>
            <consortium name="NCBI Genome Project"/>
        </authorList>
    </citation>
    <scope>NUCLEOTIDE SEQUENCE</scope>
    <source>
        <strain evidence="4">CBS 342.82</strain>
    </source>
</reference>
<keyword evidence="3" id="KW-1185">Reference proteome</keyword>
<evidence type="ECO:0000256" key="1">
    <source>
        <dbReference type="SAM" id="MobiDB-lite"/>
    </source>
</evidence>
<sequence>MMILGNTAWIPTARRFLYDYIYVLLGTVCCAVTVLTYLPTLLYSPLLAGIILLAQGPKKIQGGVDFLREVDKRARLPIVPPPLPPPPPQPPVTAQSTPTSGRRKEGRARFRHCIY</sequence>
<reference evidence="4" key="1">
    <citation type="submission" date="2020-01" db="EMBL/GenBank/DDBJ databases">
        <authorList>
            <consortium name="DOE Joint Genome Institute"/>
            <person name="Haridas S."/>
            <person name="Albert R."/>
            <person name="Binder M."/>
            <person name="Bloem J."/>
            <person name="Labutti K."/>
            <person name="Salamov A."/>
            <person name="Andreopoulos B."/>
            <person name="Baker S.E."/>
            <person name="Barry K."/>
            <person name="Bills G."/>
            <person name="Bluhm B.H."/>
            <person name="Cannon C."/>
            <person name="Castanera R."/>
            <person name="Culley D.E."/>
            <person name="Daum C."/>
            <person name="Ezra D."/>
            <person name="Gonzalez J.B."/>
            <person name="Henrissat B."/>
            <person name="Kuo A."/>
            <person name="Liang C."/>
            <person name="Lipzen A."/>
            <person name="Lutzoni F."/>
            <person name="Magnuson J."/>
            <person name="Mondo S."/>
            <person name="Nolan M."/>
            <person name="Ohm R."/>
            <person name="Pangilinan J."/>
            <person name="Park H.-J."/>
            <person name="Ramirez L."/>
            <person name="Alfaro M."/>
            <person name="Sun H."/>
            <person name="Tritt A."/>
            <person name="Yoshinaga Y."/>
            <person name="Zwiers L.-H."/>
            <person name="Turgeon B.G."/>
            <person name="Goodwin S.B."/>
            <person name="Spatafora J.W."/>
            <person name="Crous P.W."/>
            <person name="Grigoriev I.V."/>
        </authorList>
    </citation>
    <scope>NUCLEOTIDE SEQUENCE</scope>
    <source>
        <strain evidence="4">CBS 342.82</strain>
    </source>
</reference>
<keyword evidence="2" id="KW-1133">Transmembrane helix</keyword>
<dbReference type="RefSeq" id="XP_033463678.1">
    <property type="nucleotide sequence ID" value="XM_033598973.1"/>
</dbReference>
<organism evidence="4">
    <name type="scientific">Dissoconium aciculare CBS 342.82</name>
    <dbReference type="NCBI Taxonomy" id="1314786"/>
    <lineage>
        <taxon>Eukaryota</taxon>
        <taxon>Fungi</taxon>
        <taxon>Dikarya</taxon>
        <taxon>Ascomycota</taxon>
        <taxon>Pezizomycotina</taxon>
        <taxon>Dothideomycetes</taxon>
        <taxon>Dothideomycetidae</taxon>
        <taxon>Mycosphaerellales</taxon>
        <taxon>Dissoconiaceae</taxon>
        <taxon>Dissoconium</taxon>
    </lineage>
</organism>
<dbReference type="AlphaFoldDB" id="A0A6J3MIA9"/>
<gene>
    <name evidence="4" type="ORF">K489DRAFT_121773</name>
</gene>
<evidence type="ECO:0000256" key="2">
    <source>
        <dbReference type="SAM" id="Phobius"/>
    </source>
</evidence>
<dbReference type="GeneID" id="54356772"/>
<feature type="compositionally biased region" description="Pro residues" evidence="1">
    <location>
        <begin position="78"/>
        <end position="91"/>
    </location>
</feature>
<evidence type="ECO:0000313" key="4">
    <source>
        <dbReference type="RefSeq" id="XP_033463678.1"/>
    </source>
</evidence>
<accession>A0A6J3MIA9</accession>
<keyword evidence="2" id="KW-0472">Membrane</keyword>
<evidence type="ECO:0000313" key="3">
    <source>
        <dbReference type="Proteomes" id="UP000504637"/>
    </source>
</evidence>
<feature type="transmembrane region" description="Helical" evidence="2">
    <location>
        <begin position="20"/>
        <end position="53"/>
    </location>
</feature>
<protein>
    <submittedName>
        <fullName evidence="4">Uncharacterized protein</fullName>
    </submittedName>
</protein>
<feature type="region of interest" description="Disordered" evidence="1">
    <location>
        <begin position="76"/>
        <end position="108"/>
    </location>
</feature>
<proteinExistence type="predicted"/>
<keyword evidence="2" id="KW-0812">Transmembrane</keyword>
<reference evidence="4" key="3">
    <citation type="submission" date="2025-08" db="UniProtKB">
        <authorList>
            <consortium name="RefSeq"/>
        </authorList>
    </citation>
    <scope>IDENTIFICATION</scope>
    <source>
        <strain evidence="4">CBS 342.82</strain>
    </source>
</reference>
<dbReference type="Proteomes" id="UP000504637">
    <property type="component" value="Unplaced"/>
</dbReference>